<organism evidence="7 8">
    <name type="scientific">Antrihabitans stalactiti</name>
    <dbReference type="NCBI Taxonomy" id="2584121"/>
    <lineage>
        <taxon>Bacteria</taxon>
        <taxon>Bacillati</taxon>
        <taxon>Actinomycetota</taxon>
        <taxon>Actinomycetes</taxon>
        <taxon>Mycobacteriales</taxon>
        <taxon>Nocardiaceae</taxon>
        <taxon>Antrihabitans</taxon>
    </lineage>
</organism>
<feature type="transmembrane region" description="Helical" evidence="5">
    <location>
        <begin position="47"/>
        <end position="67"/>
    </location>
</feature>
<dbReference type="GO" id="GO:0016020">
    <property type="term" value="C:membrane"/>
    <property type="evidence" value="ECO:0007669"/>
    <property type="project" value="UniProtKB-SubCell"/>
</dbReference>
<protein>
    <recommendedName>
        <fullName evidence="6">O-antigen ligase-related domain-containing protein</fullName>
    </recommendedName>
</protein>
<feature type="transmembrane region" description="Helical" evidence="5">
    <location>
        <begin position="190"/>
        <end position="217"/>
    </location>
</feature>
<reference evidence="7 8" key="2">
    <citation type="submission" date="2020-06" db="EMBL/GenBank/DDBJ databases">
        <title>Antribacter stalactiti gen. nov., sp. nov., a new member of the family Nacardiaceae isolated from a cave.</title>
        <authorList>
            <person name="Kim I.S."/>
        </authorList>
    </citation>
    <scope>NUCLEOTIDE SEQUENCE [LARGE SCALE GENOMIC DNA]</scope>
    <source>
        <strain evidence="7 8">YC2-7</strain>
    </source>
</reference>
<dbReference type="InterPro" id="IPR007016">
    <property type="entry name" value="O-antigen_ligase-rel_domated"/>
</dbReference>
<reference evidence="7 8" key="1">
    <citation type="submission" date="2019-05" db="EMBL/GenBank/DDBJ databases">
        <authorList>
            <person name="Lee S.D."/>
        </authorList>
    </citation>
    <scope>NUCLEOTIDE SEQUENCE [LARGE SCALE GENOMIC DNA]</scope>
    <source>
        <strain evidence="7 8">YC2-7</strain>
    </source>
</reference>
<feature type="transmembrane region" description="Helical" evidence="5">
    <location>
        <begin position="104"/>
        <end position="121"/>
    </location>
</feature>
<feature type="transmembrane region" description="Helical" evidence="5">
    <location>
        <begin position="229"/>
        <end position="250"/>
    </location>
</feature>
<keyword evidence="3 5" id="KW-1133">Transmembrane helix</keyword>
<comment type="caution">
    <text evidence="7">The sequence shown here is derived from an EMBL/GenBank/DDBJ whole genome shotgun (WGS) entry which is preliminary data.</text>
</comment>
<evidence type="ECO:0000259" key="6">
    <source>
        <dbReference type="Pfam" id="PF04932"/>
    </source>
</evidence>
<dbReference type="Proteomes" id="UP000535543">
    <property type="component" value="Unassembled WGS sequence"/>
</dbReference>
<keyword evidence="2 5" id="KW-0812">Transmembrane</keyword>
<gene>
    <name evidence="7" type="ORF">FGL95_22330</name>
</gene>
<evidence type="ECO:0000313" key="7">
    <source>
        <dbReference type="EMBL" id="NMN97779.1"/>
    </source>
</evidence>
<feature type="transmembrane region" description="Helical" evidence="5">
    <location>
        <begin position="349"/>
        <end position="368"/>
    </location>
</feature>
<feature type="transmembrane region" description="Helical" evidence="5">
    <location>
        <begin position="128"/>
        <end position="144"/>
    </location>
</feature>
<proteinExistence type="predicted"/>
<feature type="transmembrane region" description="Helical" evidence="5">
    <location>
        <begin position="401"/>
        <end position="418"/>
    </location>
</feature>
<feature type="domain" description="O-antigen ligase-related" evidence="6">
    <location>
        <begin position="189"/>
        <end position="356"/>
    </location>
</feature>
<dbReference type="AlphaFoldDB" id="A0A848KHL0"/>
<keyword evidence="4 5" id="KW-0472">Membrane</keyword>
<keyword evidence="8" id="KW-1185">Reference proteome</keyword>
<dbReference type="RefSeq" id="WP_169590919.1">
    <property type="nucleotide sequence ID" value="NZ_VCQU01000008.1"/>
</dbReference>
<evidence type="ECO:0000313" key="8">
    <source>
        <dbReference type="Proteomes" id="UP000535543"/>
    </source>
</evidence>
<feature type="transmembrane region" description="Helical" evidence="5">
    <location>
        <begin position="164"/>
        <end position="183"/>
    </location>
</feature>
<dbReference type="Pfam" id="PF04932">
    <property type="entry name" value="Wzy_C"/>
    <property type="match status" value="1"/>
</dbReference>
<sequence>MTASTQVREPSTAHFNKTFSERREFGKRAVAAAVLIALGALSGLQVMGFTVTLFSGICLLVAPALLLRKLSLGDWIPIALATVGLGGFLISSRLNAVSVLDQRVFQWAAFGLYFIGLLVLAGKDLERVFALATGVALGSCIYFSTKGLPALGTPSIESFWKYAYAPWLTLICLYALVLMRVSLRLQAVALILLACASLVLNYRSHALVCLGAAAVLLVTDFARGRIARWLQFAFVGVAVAAFGSLLPAVAKSGVLGAAIQEKTELQDSAGVPSILAGRTESPLSVSAIIEKPWFGWGSANNITNDVFDRGERFAARIGFDSSIDLNINWHLPNGDVSLHSTFFNAWAEGGVFAALLPIGLLCAAFAVVWNSPRYGLWGAMAVVIAIQAIWDLLFSPTSYNILPIFAVLAVVFASVHLVDRTDRAA</sequence>
<feature type="transmembrane region" description="Helical" evidence="5">
    <location>
        <begin position="74"/>
        <end position="92"/>
    </location>
</feature>
<comment type="subcellular location">
    <subcellularLocation>
        <location evidence="1">Membrane</location>
        <topology evidence="1">Multi-pass membrane protein</topology>
    </subcellularLocation>
</comment>
<evidence type="ECO:0000256" key="4">
    <source>
        <dbReference type="ARBA" id="ARBA00023136"/>
    </source>
</evidence>
<feature type="transmembrane region" description="Helical" evidence="5">
    <location>
        <begin position="374"/>
        <end position="394"/>
    </location>
</feature>
<name>A0A848KHL0_9NOCA</name>
<evidence type="ECO:0000256" key="2">
    <source>
        <dbReference type="ARBA" id="ARBA00022692"/>
    </source>
</evidence>
<evidence type="ECO:0000256" key="1">
    <source>
        <dbReference type="ARBA" id="ARBA00004141"/>
    </source>
</evidence>
<accession>A0A848KHL0</accession>
<dbReference type="EMBL" id="VCQU01000008">
    <property type="protein sequence ID" value="NMN97779.1"/>
    <property type="molecule type" value="Genomic_DNA"/>
</dbReference>
<evidence type="ECO:0000256" key="3">
    <source>
        <dbReference type="ARBA" id="ARBA00022989"/>
    </source>
</evidence>
<evidence type="ECO:0000256" key="5">
    <source>
        <dbReference type="SAM" id="Phobius"/>
    </source>
</evidence>